<protein>
    <submittedName>
        <fullName evidence="2">Uncharacterized protein</fullName>
    </submittedName>
</protein>
<dbReference type="EMBL" id="FUKO01000039">
    <property type="protein sequence ID" value="SJN45676.1"/>
    <property type="molecule type" value="Genomic_DNA"/>
</dbReference>
<proteinExistence type="predicted"/>
<name>A0A1R4KMS2_9MICO</name>
<keyword evidence="1" id="KW-1133">Transmembrane helix</keyword>
<feature type="transmembrane region" description="Helical" evidence="1">
    <location>
        <begin position="16"/>
        <end position="35"/>
    </location>
</feature>
<evidence type="ECO:0000256" key="1">
    <source>
        <dbReference type="SAM" id="Phobius"/>
    </source>
</evidence>
<gene>
    <name evidence="2" type="ORF">FM104_14195</name>
</gene>
<organism evidence="2 3">
    <name type="scientific">Microbacterium esteraromaticum</name>
    <dbReference type="NCBI Taxonomy" id="57043"/>
    <lineage>
        <taxon>Bacteria</taxon>
        <taxon>Bacillati</taxon>
        <taxon>Actinomycetota</taxon>
        <taxon>Actinomycetes</taxon>
        <taxon>Micrococcales</taxon>
        <taxon>Microbacteriaceae</taxon>
        <taxon>Microbacterium</taxon>
    </lineage>
</organism>
<dbReference type="AlphaFoldDB" id="A0A1R4KMS2"/>
<dbReference type="Proteomes" id="UP000196320">
    <property type="component" value="Unassembled WGS sequence"/>
</dbReference>
<reference evidence="2 3" key="1">
    <citation type="submission" date="2017-02" db="EMBL/GenBank/DDBJ databases">
        <authorList>
            <person name="Peterson S.W."/>
        </authorList>
    </citation>
    <scope>NUCLEOTIDE SEQUENCE [LARGE SCALE GENOMIC DNA]</scope>
    <source>
        <strain evidence="2 3">B Mb 05.01</strain>
    </source>
</reference>
<sequence length="44" mass="5240">MISLRKFWRSDNRYRWMYTAFILVVFIVVAITVSVDISEIVSTL</sequence>
<evidence type="ECO:0000313" key="2">
    <source>
        <dbReference type="EMBL" id="SJN45676.1"/>
    </source>
</evidence>
<evidence type="ECO:0000313" key="3">
    <source>
        <dbReference type="Proteomes" id="UP000196320"/>
    </source>
</evidence>
<accession>A0A1R4KMS2</accession>
<keyword evidence="3" id="KW-1185">Reference proteome</keyword>
<keyword evidence="1" id="KW-0472">Membrane</keyword>
<keyword evidence="1" id="KW-0812">Transmembrane</keyword>